<dbReference type="HOGENOM" id="CLU_2274064_0_0_5"/>
<proteinExistence type="predicted"/>
<gene>
    <name evidence="1" type="ordered locus">Mnod_3855</name>
</gene>
<dbReference type="eggNOG" id="ENOG50347I8">
    <property type="taxonomic scope" value="Bacteria"/>
</dbReference>
<protein>
    <submittedName>
        <fullName evidence="1">Uncharacterized protein</fullName>
    </submittedName>
</protein>
<name>B8ISB5_METNO</name>
<keyword evidence="2" id="KW-1185">Reference proteome</keyword>
<dbReference type="KEGG" id="mno:Mnod_3855"/>
<evidence type="ECO:0000313" key="2">
    <source>
        <dbReference type="Proteomes" id="UP000008207"/>
    </source>
</evidence>
<dbReference type="AlphaFoldDB" id="B8ISB5"/>
<dbReference type="EMBL" id="CP001349">
    <property type="protein sequence ID" value="ACL58755.1"/>
    <property type="molecule type" value="Genomic_DNA"/>
</dbReference>
<organism evidence="1 2">
    <name type="scientific">Methylobacterium nodulans (strain LMG 21967 / CNCM I-2342 / ORS 2060)</name>
    <dbReference type="NCBI Taxonomy" id="460265"/>
    <lineage>
        <taxon>Bacteria</taxon>
        <taxon>Pseudomonadati</taxon>
        <taxon>Pseudomonadota</taxon>
        <taxon>Alphaproteobacteria</taxon>
        <taxon>Hyphomicrobiales</taxon>
        <taxon>Methylobacteriaceae</taxon>
        <taxon>Methylobacterium</taxon>
    </lineage>
</organism>
<evidence type="ECO:0000313" key="1">
    <source>
        <dbReference type="EMBL" id="ACL58755.1"/>
    </source>
</evidence>
<dbReference type="Proteomes" id="UP000008207">
    <property type="component" value="Chromosome"/>
</dbReference>
<accession>B8ISB5</accession>
<sequence length="102" mass="10589">MTSIHQRGFIKYLGSLRGRGHLIVQGHDQAPDAIAYQIDGFQDRACRSAAGQIEGDSTALAQAFKAGGALLTLEGGLQLDVVLSDPGGGPTAEVRVNGAFPL</sequence>
<reference evidence="1 2" key="1">
    <citation type="submission" date="2009-01" db="EMBL/GenBank/DDBJ databases">
        <title>Complete sequence of chromosome of Methylobacterium nodulans ORS 2060.</title>
        <authorList>
            <consortium name="US DOE Joint Genome Institute"/>
            <person name="Lucas S."/>
            <person name="Copeland A."/>
            <person name="Lapidus A."/>
            <person name="Glavina del Rio T."/>
            <person name="Dalin E."/>
            <person name="Tice H."/>
            <person name="Bruce D."/>
            <person name="Goodwin L."/>
            <person name="Pitluck S."/>
            <person name="Sims D."/>
            <person name="Brettin T."/>
            <person name="Detter J.C."/>
            <person name="Han C."/>
            <person name="Larimer F."/>
            <person name="Land M."/>
            <person name="Hauser L."/>
            <person name="Kyrpides N."/>
            <person name="Ivanova N."/>
            <person name="Marx C.J."/>
            <person name="Richardson P."/>
        </authorList>
    </citation>
    <scope>NUCLEOTIDE SEQUENCE [LARGE SCALE GENOMIC DNA]</scope>
    <source>
        <strain evidence="2">LMG 21967 / CNCM I-2342 / ORS 2060</strain>
    </source>
</reference>